<reference evidence="2 3" key="1">
    <citation type="submission" date="2016-11" db="EMBL/GenBank/DDBJ databases">
        <authorList>
            <person name="Jaros S."/>
            <person name="Januszkiewicz K."/>
            <person name="Wedrychowicz H."/>
        </authorList>
    </citation>
    <scope>NUCLEOTIDE SEQUENCE [LARGE SCALE GENOMIC DNA]</scope>
    <source>
        <strain evidence="2 3">DSM 44666</strain>
    </source>
</reference>
<accession>A0A1M4TME1</accession>
<evidence type="ECO:0000313" key="3">
    <source>
        <dbReference type="Proteomes" id="UP000184476"/>
    </source>
</evidence>
<evidence type="ECO:0000313" key="2">
    <source>
        <dbReference type="EMBL" id="SHE45630.1"/>
    </source>
</evidence>
<name>A0A1M4TME1_9BACL</name>
<dbReference type="InterPro" id="IPR005531">
    <property type="entry name" value="Asp23"/>
</dbReference>
<dbReference type="AlphaFoldDB" id="A0A1M4TME1"/>
<keyword evidence="3" id="KW-1185">Reference proteome</keyword>
<organism evidence="2 3">
    <name type="scientific">Seinonella peptonophila</name>
    <dbReference type="NCBI Taxonomy" id="112248"/>
    <lineage>
        <taxon>Bacteria</taxon>
        <taxon>Bacillati</taxon>
        <taxon>Bacillota</taxon>
        <taxon>Bacilli</taxon>
        <taxon>Bacillales</taxon>
        <taxon>Thermoactinomycetaceae</taxon>
        <taxon>Seinonella</taxon>
    </lineage>
</organism>
<dbReference type="STRING" id="112248.SAMN05444392_101539"/>
<dbReference type="PANTHER" id="PTHR34297">
    <property type="entry name" value="HYPOTHETICAL CYTOSOLIC PROTEIN-RELATED"/>
    <property type="match status" value="1"/>
</dbReference>
<dbReference type="Pfam" id="PF03780">
    <property type="entry name" value="Asp23"/>
    <property type="match status" value="1"/>
</dbReference>
<protein>
    <submittedName>
        <fullName evidence="2">Uncharacterized conserved protein YloU, alkaline shock protein (Asp23) family</fullName>
    </submittedName>
</protein>
<dbReference type="RefSeq" id="WP_073151511.1">
    <property type="nucleotide sequence ID" value="NZ_FQVL01000001.1"/>
</dbReference>
<gene>
    <name evidence="2" type="ORF">SAMN05444392_101539</name>
</gene>
<evidence type="ECO:0000256" key="1">
    <source>
        <dbReference type="ARBA" id="ARBA00005721"/>
    </source>
</evidence>
<comment type="similarity">
    <text evidence="1">Belongs to the asp23 family.</text>
</comment>
<sequence length="131" mass="14318">MAPQEETKVPGRVDISPEVIQLISGLAATEVEGVAGLKGGVVGDLNQWLGRKNLRQGVKVELGDKIEIDVAIIVHYGEQVVEVGQLVQSQVKERVEEMTGLPIDRIVVRIAGLKFPQTEETQESTPVQRVR</sequence>
<dbReference type="EMBL" id="FQVL01000001">
    <property type="protein sequence ID" value="SHE45630.1"/>
    <property type="molecule type" value="Genomic_DNA"/>
</dbReference>
<dbReference type="Proteomes" id="UP000184476">
    <property type="component" value="Unassembled WGS sequence"/>
</dbReference>
<proteinExistence type="inferred from homology"/>
<dbReference type="OrthoDB" id="9793465at2"/>